<evidence type="ECO:0000313" key="2">
    <source>
        <dbReference type="Proteomes" id="UP001222325"/>
    </source>
</evidence>
<accession>A0AAD6XI69</accession>
<evidence type="ECO:0000313" key="1">
    <source>
        <dbReference type="EMBL" id="KAJ7070381.1"/>
    </source>
</evidence>
<organism evidence="1 2">
    <name type="scientific">Mycena belliarum</name>
    <dbReference type="NCBI Taxonomy" id="1033014"/>
    <lineage>
        <taxon>Eukaryota</taxon>
        <taxon>Fungi</taxon>
        <taxon>Dikarya</taxon>
        <taxon>Basidiomycota</taxon>
        <taxon>Agaricomycotina</taxon>
        <taxon>Agaricomycetes</taxon>
        <taxon>Agaricomycetidae</taxon>
        <taxon>Agaricales</taxon>
        <taxon>Marasmiineae</taxon>
        <taxon>Mycenaceae</taxon>
        <taxon>Mycena</taxon>
    </lineage>
</organism>
<gene>
    <name evidence="1" type="ORF">B0H15DRAFT_765219</name>
</gene>
<dbReference type="AlphaFoldDB" id="A0AAD6XI69"/>
<dbReference type="Proteomes" id="UP001222325">
    <property type="component" value="Unassembled WGS sequence"/>
</dbReference>
<proteinExistence type="predicted"/>
<comment type="caution">
    <text evidence="1">The sequence shown here is derived from an EMBL/GenBank/DDBJ whole genome shotgun (WGS) entry which is preliminary data.</text>
</comment>
<reference evidence="1" key="1">
    <citation type="submission" date="2023-03" db="EMBL/GenBank/DDBJ databases">
        <title>Massive genome expansion in bonnet fungi (Mycena s.s.) driven by repeated elements and novel gene families across ecological guilds.</title>
        <authorList>
            <consortium name="Lawrence Berkeley National Laboratory"/>
            <person name="Harder C.B."/>
            <person name="Miyauchi S."/>
            <person name="Viragh M."/>
            <person name="Kuo A."/>
            <person name="Thoen E."/>
            <person name="Andreopoulos B."/>
            <person name="Lu D."/>
            <person name="Skrede I."/>
            <person name="Drula E."/>
            <person name="Henrissat B."/>
            <person name="Morin E."/>
            <person name="Kohler A."/>
            <person name="Barry K."/>
            <person name="LaButti K."/>
            <person name="Morin E."/>
            <person name="Salamov A."/>
            <person name="Lipzen A."/>
            <person name="Mereny Z."/>
            <person name="Hegedus B."/>
            <person name="Baldrian P."/>
            <person name="Stursova M."/>
            <person name="Weitz H."/>
            <person name="Taylor A."/>
            <person name="Grigoriev I.V."/>
            <person name="Nagy L.G."/>
            <person name="Martin F."/>
            <person name="Kauserud H."/>
        </authorList>
    </citation>
    <scope>NUCLEOTIDE SEQUENCE</scope>
    <source>
        <strain evidence="1">CBHHK173m</strain>
    </source>
</reference>
<protein>
    <submittedName>
        <fullName evidence="1">Uncharacterized protein</fullName>
    </submittedName>
</protein>
<dbReference type="EMBL" id="JARJCN010000130">
    <property type="protein sequence ID" value="KAJ7070381.1"/>
    <property type="molecule type" value="Genomic_DNA"/>
</dbReference>
<sequence>ITAHKSQGKTLKHAVVNLRECSGTEAPYVMLSRVTSLDGLLILKSFPKSKITCRQSEEVRCEARRHQYLALQT</sequence>
<name>A0AAD6XI69_9AGAR</name>
<feature type="non-terminal residue" evidence="1">
    <location>
        <position position="73"/>
    </location>
</feature>
<feature type="non-terminal residue" evidence="1">
    <location>
        <position position="1"/>
    </location>
</feature>
<keyword evidence="2" id="KW-1185">Reference proteome</keyword>